<dbReference type="RefSeq" id="WP_012598291.1">
    <property type="nucleotide sequence ID" value="NC_011729.1"/>
</dbReference>
<protein>
    <submittedName>
        <fullName evidence="1">Uncharacterized protein</fullName>
    </submittedName>
</protein>
<evidence type="ECO:0000313" key="1">
    <source>
        <dbReference type="EMBL" id="ACK69344.1"/>
    </source>
</evidence>
<dbReference type="eggNOG" id="ENOG5033RWD">
    <property type="taxonomic scope" value="Bacteria"/>
</dbReference>
<dbReference type="OrthoDB" id="549764at2"/>
<dbReference type="HOGENOM" id="CLU_787386_0_0_3"/>
<dbReference type="Gene3D" id="2.60.40.10">
    <property type="entry name" value="Immunoglobulins"/>
    <property type="match status" value="1"/>
</dbReference>
<keyword evidence="2" id="KW-1185">Reference proteome</keyword>
<dbReference type="AlphaFoldDB" id="B7KHD5"/>
<organism evidence="1 2">
    <name type="scientific">Gloeothece citriformis (strain PCC 7424)</name>
    <name type="common">Cyanothece sp. (strain PCC 7424)</name>
    <dbReference type="NCBI Taxonomy" id="65393"/>
    <lineage>
        <taxon>Bacteria</taxon>
        <taxon>Bacillati</taxon>
        <taxon>Cyanobacteriota</taxon>
        <taxon>Cyanophyceae</taxon>
        <taxon>Oscillatoriophycideae</taxon>
        <taxon>Chroococcales</taxon>
        <taxon>Aphanothecaceae</taxon>
        <taxon>Gloeothece</taxon>
        <taxon>Gloeothece citriformis</taxon>
    </lineage>
</organism>
<dbReference type="STRING" id="65393.PCC7424_0888"/>
<dbReference type="EMBL" id="CP001291">
    <property type="protein sequence ID" value="ACK69344.1"/>
    <property type="molecule type" value="Genomic_DNA"/>
</dbReference>
<evidence type="ECO:0000313" key="2">
    <source>
        <dbReference type="Proteomes" id="UP000002384"/>
    </source>
</evidence>
<proteinExistence type="predicted"/>
<dbReference type="KEGG" id="cyc:PCC7424_0888"/>
<reference evidence="2" key="1">
    <citation type="journal article" date="2011" name="MBio">
        <title>Novel metabolic attributes of the genus Cyanothece, comprising a group of unicellular nitrogen-fixing Cyanobacteria.</title>
        <authorList>
            <person name="Bandyopadhyay A."/>
            <person name="Elvitigala T."/>
            <person name="Welsh E."/>
            <person name="Stockel J."/>
            <person name="Liberton M."/>
            <person name="Min H."/>
            <person name="Sherman L.A."/>
            <person name="Pakrasi H.B."/>
        </authorList>
    </citation>
    <scope>NUCLEOTIDE SEQUENCE [LARGE SCALE GENOMIC DNA]</scope>
    <source>
        <strain evidence="2">PCC 7424</strain>
    </source>
</reference>
<accession>B7KHD5</accession>
<dbReference type="Proteomes" id="UP000002384">
    <property type="component" value="Chromosome"/>
</dbReference>
<dbReference type="InterPro" id="IPR013783">
    <property type="entry name" value="Ig-like_fold"/>
</dbReference>
<sequence>MKQVTLFNLIKSSLSTITGAVLALGLGSQVALSQRIVNVNPSLNSQSVPPETSIYGVFEPTNGVGVDPQSVNIFLNNQNVTNRSTITNNFFSYRPQQNLPSGANTVRVEFNTANGESRVVSWNFTVNQPTANLNINSVSHNAVNKTLGTDDTFIATINGTPNGQGTILLVKDGETVQEIATQEVSPGVYVATLKVNPNEATREGIVVGRLQGQNQTIYEVASQPFAFSNTATTAAIPPVQEVENGTVAANQSLRPLFTNYRSGDEINTRGFTLQGQTLPNATVDIKVTSALPVLGGLFDVNVGQNTLVNQTVTADNNGFFQIQVPAPSTLTSGLRYDVTAVASKGDETSQPVDLTLVQQ</sequence>
<gene>
    <name evidence="1" type="ordered locus">PCC7424_0888</name>
</gene>
<name>B7KHD5_GLOC7</name>